<dbReference type="Pfam" id="PF13639">
    <property type="entry name" value="zf-RING_2"/>
    <property type="match status" value="1"/>
</dbReference>
<feature type="region of interest" description="Disordered" evidence="2">
    <location>
        <begin position="113"/>
        <end position="225"/>
    </location>
</feature>
<feature type="compositionally biased region" description="Polar residues" evidence="2">
    <location>
        <begin position="367"/>
        <end position="380"/>
    </location>
</feature>
<feature type="transmembrane region" description="Helical" evidence="3">
    <location>
        <begin position="28"/>
        <end position="53"/>
    </location>
</feature>
<keyword evidence="1" id="KW-0862">Zinc</keyword>
<proteinExistence type="predicted"/>
<dbReference type="InterPro" id="IPR051826">
    <property type="entry name" value="E3_ubiquitin-ligase_domain"/>
</dbReference>
<dbReference type="GO" id="GO:0006511">
    <property type="term" value="P:ubiquitin-dependent protein catabolic process"/>
    <property type="evidence" value="ECO:0007669"/>
    <property type="project" value="TreeGrafter"/>
</dbReference>
<feature type="compositionally biased region" description="Low complexity" evidence="2">
    <location>
        <begin position="1"/>
        <end position="16"/>
    </location>
</feature>
<name>A0AB34KAB5_9PEZI</name>
<evidence type="ECO:0000256" key="3">
    <source>
        <dbReference type="SAM" id="Phobius"/>
    </source>
</evidence>
<dbReference type="InterPro" id="IPR013083">
    <property type="entry name" value="Znf_RING/FYVE/PHD"/>
</dbReference>
<keyword evidence="3" id="KW-0812">Transmembrane</keyword>
<dbReference type="GeneID" id="96010586"/>
<dbReference type="PANTHER" id="PTHR22765:SF434">
    <property type="entry name" value="GB|AAD18119.1-RELATED"/>
    <property type="match status" value="1"/>
</dbReference>
<dbReference type="CDD" id="cd16473">
    <property type="entry name" value="RING-H2_RNF103"/>
    <property type="match status" value="1"/>
</dbReference>
<evidence type="ECO:0000256" key="1">
    <source>
        <dbReference type="PROSITE-ProRule" id="PRU00175"/>
    </source>
</evidence>
<keyword evidence="3" id="KW-1133">Transmembrane helix</keyword>
<evidence type="ECO:0000259" key="4">
    <source>
        <dbReference type="PROSITE" id="PS50089"/>
    </source>
</evidence>
<organism evidence="5 6">
    <name type="scientific">Cladosporium halotolerans</name>
    <dbReference type="NCBI Taxonomy" id="1052096"/>
    <lineage>
        <taxon>Eukaryota</taxon>
        <taxon>Fungi</taxon>
        <taxon>Dikarya</taxon>
        <taxon>Ascomycota</taxon>
        <taxon>Pezizomycotina</taxon>
        <taxon>Dothideomycetes</taxon>
        <taxon>Dothideomycetidae</taxon>
        <taxon>Cladosporiales</taxon>
        <taxon>Cladosporiaceae</taxon>
        <taxon>Cladosporium</taxon>
    </lineage>
</organism>
<dbReference type="PROSITE" id="PS50089">
    <property type="entry name" value="ZF_RING_2"/>
    <property type="match status" value="1"/>
</dbReference>
<gene>
    <name evidence="5" type="ORF">WHR41_09144</name>
</gene>
<evidence type="ECO:0000313" key="6">
    <source>
        <dbReference type="Proteomes" id="UP000803884"/>
    </source>
</evidence>
<dbReference type="EMBL" id="JAAQHG020000072">
    <property type="protein sequence ID" value="KAL1582053.1"/>
    <property type="molecule type" value="Genomic_DNA"/>
</dbReference>
<sequence length="424" mass="46126">MADPTSTSSAPAPSNTDDGKSGPTSSPLLFFVALGFGVVFTNLWIIVGVKYCFRYNQRNRQMRALNENGEPIDLATMPRPHRRRREKKLMSMEEVNERFPLAKYKTWRSSREAEGLPAAGGVTAPGSRAGSVKDMAVGGDGRPSAEHSAPTTLETARQDHVAAEPGNHQPSATAAHAHGDKHGEESTTIERTETAATVDEKGRNNSVAEDEDEDDPIRTAAPPEMLSAPGDSCAICLDTLEDDDDVRGLTCGHAFHGACVDPWLTSRRACCPLCKADYYVPKPRAEGEENNPTGRRNGARGANMPQNPQPAWISSRGMPFRSRFVGPRGFFLGASQEPNQPYNPAPSRAERRRREQDAADFVLTPRAEQTNTENATSSWRSRLPAFRMPALGRRGNQQQQDGAHGSPEVVGTTPSDLEAGRAQR</sequence>
<dbReference type="SUPFAM" id="SSF57850">
    <property type="entry name" value="RING/U-box"/>
    <property type="match status" value="1"/>
</dbReference>
<dbReference type="Proteomes" id="UP000803884">
    <property type="component" value="Unassembled WGS sequence"/>
</dbReference>
<keyword evidence="6" id="KW-1185">Reference proteome</keyword>
<keyword evidence="1" id="KW-0479">Metal-binding</keyword>
<dbReference type="RefSeq" id="XP_069225160.1">
    <property type="nucleotide sequence ID" value="XM_069377748.1"/>
</dbReference>
<dbReference type="Gene3D" id="3.30.40.10">
    <property type="entry name" value="Zinc/RING finger domain, C3HC4 (zinc finger)"/>
    <property type="match status" value="1"/>
</dbReference>
<dbReference type="InterPro" id="IPR001841">
    <property type="entry name" value="Znf_RING"/>
</dbReference>
<keyword evidence="1" id="KW-0863">Zinc-finger</keyword>
<feature type="domain" description="RING-type" evidence="4">
    <location>
        <begin position="233"/>
        <end position="275"/>
    </location>
</feature>
<dbReference type="GO" id="GO:0061630">
    <property type="term" value="F:ubiquitin protein ligase activity"/>
    <property type="evidence" value="ECO:0007669"/>
    <property type="project" value="TreeGrafter"/>
</dbReference>
<reference evidence="5 6" key="1">
    <citation type="journal article" date="2020" name="Microbiol. Resour. Announc.">
        <title>Draft Genome Sequence of a Cladosporium Species Isolated from the Mesophotic Ascidian Didemnum maculosum.</title>
        <authorList>
            <person name="Gioti A."/>
            <person name="Siaperas R."/>
            <person name="Nikolaivits E."/>
            <person name="Le Goff G."/>
            <person name="Ouazzani J."/>
            <person name="Kotoulas G."/>
            <person name="Topakas E."/>
        </authorList>
    </citation>
    <scope>NUCLEOTIDE SEQUENCE [LARGE SCALE GENOMIC DNA]</scope>
    <source>
        <strain evidence="5 6">TM138-S3</strain>
    </source>
</reference>
<evidence type="ECO:0000256" key="2">
    <source>
        <dbReference type="SAM" id="MobiDB-lite"/>
    </source>
</evidence>
<dbReference type="PANTHER" id="PTHR22765">
    <property type="entry name" value="RING FINGER AND PROTEASE ASSOCIATED DOMAIN-CONTAINING"/>
    <property type="match status" value="1"/>
</dbReference>
<feature type="compositionally biased region" description="Basic and acidic residues" evidence="2">
    <location>
        <begin position="348"/>
        <end position="357"/>
    </location>
</feature>
<keyword evidence="3" id="KW-0472">Membrane</keyword>
<dbReference type="AlphaFoldDB" id="A0AB34KAB5"/>
<accession>A0AB34KAB5</accession>
<feature type="region of interest" description="Disordered" evidence="2">
    <location>
        <begin position="1"/>
        <end position="22"/>
    </location>
</feature>
<protein>
    <recommendedName>
        <fullName evidence="4">RING-type domain-containing protein</fullName>
    </recommendedName>
</protein>
<evidence type="ECO:0000313" key="5">
    <source>
        <dbReference type="EMBL" id="KAL1582053.1"/>
    </source>
</evidence>
<comment type="caution">
    <text evidence="5">The sequence shown here is derived from an EMBL/GenBank/DDBJ whole genome shotgun (WGS) entry which is preliminary data.</text>
</comment>
<dbReference type="SMART" id="SM00184">
    <property type="entry name" value="RING"/>
    <property type="match status" value="1"/>
</dbReference>
<dbReference type="GO" id="GO:0008270">
    <property type="term" value="F:zinc ion binding"/>
    <property type="evidence" value="ECO:0007669"/>
    <property type="project" value="UniProtKB-KW"/>
</dbReference>
<dbReference type="FunFam" id="3.30.40.10:FF:000539">
    <property type="entry name" value="Ring finger domain protein"/>
    <property type="match status" value="1"/>
</dbReference>
<feature type="region of interest" description="Disordered" evidence="2">
    <location>
        <begin position="283"/>
        <end position="317"/>
    </location>
</feature>
<dbReference type="GO" id="GO:0005737">
    <property type="term" value="C:cytoplasm"/>
    <property type="evidence" value="ECO:0007669"/>
    <property type="project" value="TreeGrafter"/>
</dbReference>
<feature type="region of interest" description="Disordered" evidence="2">
    <location>
        <begin position="329"/>
        <end position="424"/>
    </location>
</feature>
<feature type="compositionally biased region" description="Basic and acidic residues" evidence="2">
    <location>
        <begin position="177"/>
        <end position="203"/>
    </location>
</feature>